<organism evidence="1 2">
    <name type="scientific">Alosa alosa</name>
    <name type="common">allis shad</name>
    <dbReference type="NCBI Taxonomy" id="278164"/>
    <lineage>
        <taxon>Eukaryota</taxon>
        <taxon>Metazoa</taxon>
        <taxon>Chordata</taxon>
        <taxon>Craniata</taxon>
        <taxon>Vertebrata</taxon>
        <taxon>Euteleostomi</taxon>
        <taxon>Actinopterygii</taxon>
        <taxon>Neopterygii</taxon>
        <taxon>Teleostei</taxon>
        <taxon>Clupei</taxon>
        <taxon>Clupeiformes</taxon>
        <taxon>Clupeoidei</taxon>
        <taxon>Clupeidae</taxon>
        <taxon>Alosa</taxon>
    </lineage>
</organism>
<keyword evidence="2" id="KW-1185">Reference proteome</keyword>
<comment type="caution">
    <text evidence="1">The sequence shown here is derived from an EMBL/GenBank/DDBJ whole genome shotgun (WGS) entry which is preliminary data.</text>
</comment>
<proteinExistence type="predicted"/>
<name>A0AAV6GBT7_9TELE</name>
<protein>
    <submittedName>
        <fullName evidence="1">Uncharacterized protein</fullName>
    </submittedName>
</protein>
<dbReference type="EMBL" id="JADWDJ010000013">
    <property type="protein sequence ID" value="KAG5270980.1"/>
    <property type="molecule type" value="Genomic_DNA"/>
</dbReference>
<reference evidence="1" key="1">
    <citation type="submission" date="2020-10" db="EMBL/GenBank/DDBJ databases">
        <title>Chromosome-scale genome assembly of the Allis shad, Alosa alosa.</title>
        <authorList>
            <person name="Margot Z."/>
            <person name="Christophe K."/>
            <person name="Cabau C."/>
            <person name="Louis A."/>
            <person name="Berthelot C."/>
            <person name="Parey E."/>
            <person name="Roest Crollius H."/>
            <person name="Montfort J."/>
            <person name="Robinson-Rechavi M."/>
            <person name="Bucao C."/>
            <person name="Bouchez O."/>
            <person name="Gislard M."/>
            <person name="Lluch J."/>
            <person name="Milhes M."/>
            <person name="Lampietro C."/>
            <person name="Lopez Roques C."/>
            <person name="Donnadieu C."/>
            <person name="Braasch I."/>
            <person name="Desvignes T."/>
            <person name="Postlethwait J."/>
            <person name="Bobe J."/>
            <person name="Guiguen Y."/>
        </authorList>
    </citation>
    <scope>NUCLEOTIDE SEQUENCE</scope>
    <source>
        <strain evidence="1">M-15738</strain>
        <tissue evidence="1">Blood</tissue>
    </source>
</reference>
<sequence length="85" mass="9757">MKTVTKVRSHSSLHIKILAQTCTCTLTKISLIAVLSFLSFVLRRKEPEMSSLLFGPQTRKRRSLSTDRTLWPLPVKYSLHWTLAT</sequence>
<accession>A0AAV6GBT7</accession>
<evidence type="ECO:0000313" key="2">
    <source>
        <dbReference type="Proteomes" id="UP000823561"/>
    </source>
</evidence>
<dbReference type="Proteomes" id="UP000823561">
    <property type="component" value="Chromosome 13"/>
</dbReference>
<dbReference type="AlphaFoldDB" id="A0AAV6GBT7"/>
<evidence type="ECO:0000313" key="1">
    <source>
        <dbReference type="EMBL" id="KAG5270980.1"/>
    </source>
</evidence>
<gene>
    <name evidence="1" type="ORF">AALO_G00174520</name>
</gene>